<gene>
    <name evidence="1" type="ORF">HBH25_01045</name>
</gene>
<evidence type="ECO:0000313" key="2">
    <source>
        <dbReference type="Proteomes" id="UP000746535"/>
    </source>
</evidence>
<dbReference type="Gene3D" id="3.90.70.10">
    <property type="entry name" value="Cysteine proteinases"/>
    <property type="match status" value="1"/>
</dbReference>
<proteinExistence type="predicted"/>
<keyword evidence="2" id="KW-1185">Reference proteome</keyword>
<reference evidence="1 2" key="1">
    <citation type="submission" date="2020-03" db="EMBL/GenBank/DDBJ databases">
        <authorList>
            <person name="Wang L."/>
            <person name="He N."/>
            <person name="Li Y."/>
            <person name="Fang Y."/>
            <person name="Zhang F."/>
        </authorList>
    </citation>
    <scope>NUCLEOTIDE SEQUENCE [LARGE SCALE GENOMIC DNA]</scope>
    <source>
        <strain evidence="2">hsmgli-8</strain>
    </source>
</reference>
<evidence type="ECO:0000313" key="1">
    <source>
        <dbReference type="EMBL" id="NJO99456.1"/>
    </source>
</evidence>
<comment type="caution">
    <text evidence="1">The sequence shown here is derived from an EMBL/GenBank/DDBJ whole genome shotgun (WGS) entry which is preliminary data.</text>
</comment>
<protein>
    <submittedName>
        <fullName evidence="1">Peptidase C39 family protein</fullName>
    </submittedName>
</protein>
<dbReference type="Proteomes" id="UP000746535">
    <property type="component" value="Unassembled WGS sequence"/>
</dbReference>
<accession>A0ABX0Y893</accession>
<sequence length="226" mass="24380">MLSEILNRSVRQAVSLVAVLGVLAGCATPPAPRMGTLPDRVELTAVPFYQGDDDHGAPTALAALLRDRGMTVTPGLVEPYLKLPASPPGLDRSVEEAARQYGLVVYPLQPDFQALLTQVAAGNPVLLRYRDGALWGTDHYALLIGYDRFRSHVLLRSGAQRRQLITFSDFVAYWRSAGNWAVLAQPPAHLPAEVDPARWAAAANRLGQAGQEVAAQRALSALNARP</sequence>
<organism evidence="1 2">
    <name type="scientific">Pseudomonas quercus</name>
    <dbReference type="NCBI Taxonomy" id="2722792"/>
    <lineage>
        <taxon>Bacteria</taxon>
        <taxon>Pseudomonadati</taxon>
        <taxon>Pseudomonadota</taxon>
        <taxon>Gammaproteobacteria</taxon>
        <taxon>Pseudomonadales</taxon>
        <taxon>Pseudomonadaceae</taxon>
        <taxon>Pseudomonas</taxon>
    </lineage>
</organism>
<dbReference type="EMBL" id="JAAVJI010000001">
    <property type="protein sequence ID" value="NJO99456.1"/>
    <property type="molecule type" value="Genomic_DNA"/>
</dbReference>
<name>A0ABX0Y893_9PSED</name>